<evidence type="ECO:0008006" key="4">
    <source>
        <dbReference type="Google" id="ProtNLM"/>
    </source>
</evidence>
<evidence type="ECO:0000256" key="1">
    <source>
        <dbReference type="SAM" id="MobiDB-lite"/>
    </source>
</evidence>
<proteinExistence type="predicted"/>
<dbReference type="InterPro" id="IPR036866">
    <property type="entry name" value="RibonucZ/Hydroxyglut_hydro"/>
</dbReference>
<name>A0ABY8PG39_9PSED</name>
<evidence type="ECO:0000313" key="3">
    <source>
        <dbReference type="Proteomes" id="UP001227386"/>
    </source>
</evidence>
<keyword evidence="3" id="KW-1185">Reference proteome</keyword>
<dbReference type="Proteomes" id="UP001227386">
    <property type="component" value="Chromosome"/>
</dbReference>
<sequence>MQVNHTRIQHGVGQGSFHSASVIFEASNTKQRFDYIYDCGALANWQKTSELKHSVSRIWLEPREGSARPVLDMLILSHFDWDHMNGAQDLVARFEVDRIILPYLGPQELAIILASQAGSIADGTVEQLHRIATGGGTLWGSPITMVQRGPRRPRPEKPESSEDPSPSPEDFFRTSNKIAETPKRVTVVPDNQGAVLDRVLSDEEDLLAKAHLGSGFCNWKIRFWNRGMDKELGELILDTLGRVGFPVAALTDKVNGSRDIITWLNVRHRKGRPKKGSGGKKATAPSSNRNLAVAAYRSAIEQHKPSWLGETEGKNLSNFLSLGIYSGPNFQFDKTGFRYGYLYGDLPYPYRHIRHFSNDRGTLTGWIGTGDAPLGEPTVWDDFKLHYQNELPLTQTVLVPHHGAAPKKGPRFYNPGLNHKGGLNSVISYGTENTYGHPQPSVLSQIMYADGTLLLVNEKSKFGFHENYCFP</sequence>
<dbReference type="RefSeq" id="WP_265072685.1">
    <property type="nucleotide sequence ID" value="NZ_CP087200.1"/>
</dbReference>
<dbReference type="SUPFAM" id="SSF56281">
    <property type="entry name" value="Metallo-hydrolase/oxidoreductase"/>
    <property type="match status" value="1"/>
</dbReference>
<reference evidence="2 3" key="1">
    <citation type="journal article" date="2012" name="Appl. Soil Ecol.">
        <title>Isolation and characterization of new plant growth-promoting bacterial endophytes.</title>
        <authorList>
            <person name="Rashid S."/>
            <person name="Charles T.C."/>
            <person name="Glick B.R."/>
        </authorList>
    </citation>
    <scope>NUCLEOTIDE SEQUENCE [LARGE SCALE GENOMIC DNA]</scope>
    <source>
        <strain evidence="2 3">YsS1</strain>
    </source>
</reference>
<dbReference type="EMBL" id="CP123771">
    <property type="protein sequence ID" value="WGO94195.1"/>
    <property type="molecule type" value="Genomic_DNA"/>
</dbReference>
<gene>
    <name evidence="2" type="ORF">QCD61_03690</name>
</gene>
<protein>
    <recommendedName>
        <fullName evidence="4">Metallo-beta-lactamase domain-containing protein</fullName>
    </recommendedName>
</protein>
<evidence type="ECO:0000313" key="2">
    <source>
        <dbReference type="EMBL" id="WGO94195.1"/>
    </source>
</evidence>
<accession>A0ABY8PG39</accession>
<dbReference type="Gene3D" id="3.60.15.10">
    <property type="entry name" value="Ribonuclease Z/Hydroxyacylglutathione hydrolase-like"/>
    <property type="match status" value="1"/>
</dbReference>
<feature type="region of interest" description="Disordered" evidence="1">
    <location>
        <begin position="139"/>
        <end position="176"/>
    </location>
</feature>
<organism evidence="2 3">
    <name type="scientific">Pseudomonas viciae</name>
    <dbReference type="NCBI Taxonomy" id="2505979"/>
    <lineage>
        <taxon>Bacteria</taxon>
        <taxon>Pseudomonadati</taxon>
        <taxon>Pseudomonadota</taxon>
        <taxon>Gammaproteobacteria</taxon>
        <taxon>Pseudomonadales</taxon>
        <taxon>Pseudomonadaceae</taxon>
        <taxon>Pseudomonas</taxon>
    </lineage>
</organism>